<organism evidence="13 14">
    <name type="scientific">Thiomicrorhabdus sediminis</name>
    <dbReference type="NCBI Taxonomy" id="2580412"/>
    <lineage>
        <taxon>Bacteria</taxon>
        <taxon>Pseudomonadati</taxon>
        <taxon>Pseudomonadota</taxon>
        <taxon>Gammaproteobacteria</taxon>
        <taxon>Thiotrichales</taxon>
        <taxon>Piscirickettsiaceae</taxon>
        <taxon>Thiomicrorhabdus</taxon>
    </lineage>
</organism>
<dbReference type="InterPro" id="IPR050571">
    <property type="entry name" value="Class-IV_PLP-Dep_Aminotrnsfr"/>
</dbReference>
<dbReference type="PANTHER" id="PTHR42743:SF10">
    <property type="entry name" value="D-ALANINE AMINOTRANSFERASE"/>
    <property type="match status" value="1"/>
</dbReference>
<dbReference type="Proteomes" id="UP000304864">
    <property type="component" value="Chromosome"/>
</dbReference>
<evidence type="ECO:0000256" key="6">
    <source>
        <dbReference type="ARBA" id="ARBA00035676"/>
    </source>
</evidence>
<evidence type="ECO:0000256" key="7">
    <source>
        <dbReference type="ARBA" id="ARBA00049529"/>
    </source>
</evidence>
<dbReference type="Gene3D" id="3.20.10.10">
    <property type="entry name" value="D-amino Acid Aminotransferase, subunit A, domain 2"/>
    <property type="match status" value="1"/>
</dbReference>
<dbReference type="SUPFAM" id="SSF56752">
    <property type="entry name" value="D-aminoacid aminotransferase-like PLP-dependent enzymes"/>
    <property type="match status" value="1"/>
</dbReference>
<comment type="pathway">
    <text evidence="5">Cofactor biosynthesis; tetrahydrofolate biosynthesis; 4-aminobenzoate from chorismate: step 2/2.</text>
</comment>
<keyword evidence="4" id="KW-0289">Folate biosynthesis</keyword>
<dbReference type="CDD" id="cd01558">
    <property type="entry name" value="D-AAT_like"/>
    <property type="match status" value="1"/>
</dbReference>
<dbReference type="EC" id="4.1.3.38" evidence="6"/>
<evidence type="ECO:0000256" key="9">
    <source>
        <dbReference type="ARBA" id="ARBA00069174"/>
    </source>
</evidence>
<comment type="catalytic activity">
    <reaction evidence="7">
        <text>4-amino-4-deoxychorismate = 4-aminobenzoate + pyruvate + H(+)</text>
        <dbReference type="Rhea" id="RHEA:16201"/>
        <dbReference type="ChEBI" id="CHEBI:15361"/>
        <dbReference type="ChEBI" id="CHEBI:15378"/>
        <dbReference type="ChEBI" id="CHEBI:17836"/>
        <dbReference type="ChEBI" id="CHEBI:58406"/>
        <dbReference type="EC" id="4.1.3.38"/>
    </reaction>
</comment>
<keyword evidence="13" id="KW-0808">Transferase</keyword>
<evidence type="ECO:0000256" key="1">
    <source>
        <dbReference type="ARBA" id="ARBA00001933"/>
    </source>
</evidence>
<dbReference type="GO" id="GO:0008483">
    <property type="term" value="F:transaminase activity"/>
    <property type="evidence" value="ECO:0007669"/>
    <property type="project" value="UniProtKB-KW"/>
</dbReference>
<dbReference type="InterPro" id="IPR043132">
    <property type="entry name" value="BCAT-like_C"/>
</dbReference>
<dbReference type="GO" id="GO:0008696">
    <property type="term" value="F:4-amino-4-deoxychorismate lyase activity"/>
    <property type="evidence" value="ECO:0007669"/>
    <property type="project" value="UniProtKB-EC"/>
</dbReference>
<comment type="function">
    <text evidence="8">Involved in the biosynthesis of p-aminobenzoate (PABA), a precursor of tetrahydrofolate. Converts 4-amino-4-deoxychorismate into 4-aminobenzoate (PABA) and pyruvate.</text>
</comment>
<evidence type="ECO:0000313" key="13">
    <source>
        <dbReference type="EMBL" id="QCU89684.1"/>
    </source>
</evidence>
<name>A0A4P9K430_9GAMM</name>
<proteinExistence type="inferred from homology"/>
<dbReference type="KEGG" id="thig:FE785_03040"/>
<evidence type="ECO:0000256" key="2">
    <source>
        <dbReference type="ARBA" id="ARBA00009320"/>
    </source>
</evidence>
<dbReference type="AlphaFoldDB" id="A0A4P9K430"/>
<dbReference type="PROSITE" id="PS00770">
    <property type="entry name" value="AA_TRANSFER_CLASS_4"/>
    <property type="match status" value="1"/>
</dbReference>
<evidence type="ECO:0000256" key="4">
    <source>
        <dbReference type="ARBA" id="ARBA00022909"/>
    </source>
</evidence>
<dbReference type="InterPro" id="IPR043131">
    <property type="entry name" value="BCAT-like_N"/>
</dbReference>
<evidence type="ECO:0000256" key="10">
    <source>
        <dbReference type="ARBA" id="ARBA00080135"/>
    </source>
</evidence>
<evidence type="ECO:0000256" key="8">
    <source>
        <dbReference type="ARBA" id="ARBA00054027"/>
    </source>
</evidence>
<dbReference type="PANTHER" id="PTHR42743">
    <property type="entry name" value="AMINO-ACID AMINOTRANSFERASE"/>
    <property type="match status" value="1"/>
</dbReference>
<evidence type="ECO:0000256" key="5">
    <source>
        <dbReference type="ARBA" id="ARBA00035633"/>
    </source>
</evidence>
<protein>
    <recommendedName>
        <fullName evidence="9">Aminodeoxychorismate lyase</fullName>
        <ecNumber evidence="6">4.1.3.38</ecNumber>
    </recommendedName>
    <alternativeName>
        <fullName evidence="10">4-amino-4-deoxychorismate lyase</fullName>
    </alternativeName>
</protein>
<dbReference type="InterPro" id="IPR001544">
    <property type="entry name" value="Aminotrans_IV"/>
</dbReference>
<keyword evidence="14" id="KW-1185">Reference proteome</keyword>
<accession>A0A4P9K430</accession>
<dbReference type="OrthoDB" id="21319at2"/>
<dbReference type="Pfam" id="PF01063">
    <property type="entry name" value="Aminotran_4"/>
    <property type="match status" value="1"/>
</dbReference>
<dbReference type="Gene3D" id="3.30.470.10">
    <property type="match status" value="1"/>
</dbReference>
<evidence type="ECO:0000313" key="14">
    <source>
        <dbReference type="Proteomes" id="UP000304864"/>
    </source>
</evidence>
<sequence>MSDIISQQIAYLNGLYIPLAEAQISPQDRGFLFGDGVYEVIPVYNKTLFYFDEHLQRLKNSLAATGIANPLSDAQWTDILNTLIEKHSWQDQFIYLQVTRGVQMQRDHMPADCLSPTIYAYTNPLKSLTDDVLAKGVKVVTLEDIRWLRCDIKAITLLPNVMLKLAAKQQGADDAILISRDGYVAEGTASNAFIVKDGKLLTPPTSAKILPGITRLVIESIAKQHHIELIEKELTRDELEQADEIWLTSSTKEALPVTSINGKPVGDGKPGALWQTLRQHYQQHKQDIIEQLGEQA</sequence>
<dbReference type="EMBL" id="CP040602">
    <property type="protein sequence ID" value="QCU89684.1"/>
    <property type="molecule type" value="Genomic_DNA"/>
</dbReference>
<evidence type="ECO:0000256" key="12">
    <source>
        <dbReference type="RuleBase" id="RU004516"/>
    </source>
</evidence>
<dbReference type="InterPro" id="IPR036038">
    <property type="entry name" value="Aminotransferase-like"/>
</dbReference>
<evidence type="ECO:0000256" key="3">
    <source>
        <dbReference type="ARBA" id="ARBA00022898"/>
    </source>
</evidence>
<keyword evidence="13" id="KW-0032">Aminotransferase</keyword>
<comment type="similarity">
    <text evidence="2 11">Belongs to the class-IV pyridoxal-phosphate-dependent aminotransferase family.</text>
</comment>
<comment type="cofactor">
    <cofactor evidence="1 12">
        <name>pyridoxal 5'-phosphate</name>
        <dbReference type="ChEBI" id="CHEBI:597326"/>
    </cofactor>
</comment>
<reference evidence="13 14" key="1">
    <citation type="submission" date="2019-05" db="EMBL/GenBank/DDBJ databases">
        <title>Thiomicrorhabdus sediminis sp. nov, a novel sulfur-oxidizing bacterium isolated from coastal sediment.</title>
        <authorList>
            <person name="Liu X."/>
        </authorList>
    </citation>
    <scope>NUCLEOTIDE SEQUENCE [LARGE SCALE GENOMIC DNA]</scope>
    <source>
        <strain evidence="13 14">G1</strain>
    </source>
</reference>
<evidence type="ECO:0000256" key="11">
    <source>
        <dbReference type="RuleBase" id="RU004106"/>
    </source>
</evidence>
<dbReference type="GO" id="GO:0008652">
    <property type="term" value="P:amino acid biosynthetic process"/>
    <property type="evidence" value="ECO:0007669"/>
    <property type="project" value="UniProtKB-ARBA"/>
</dbReference>
<dbReference type="FunFam" id="3.20.10.10:FF:000002">
    <property type="entry name" value="D-alanine aminotransferase"/>
    <property type="match status" value="1"/>
</dbReference>
<dbReference type="RefSeq" id="WP_138564287.1">
    <property type="nucleotide sequence ID" value="NZ_CP040602.1"/>
</dbReference>
<gene>
    <name evidence="13" type="ORF">FE785_03040</name>
</gene>
<dbReference type="GO" id="GO:0005829">
    <property type="term" value="C:cytosol"/>
    <property type="evidence" value="ECO:0007669"/>
    <property type="project" value="TreeGrafter"/>
</dbReference>
<dbReference type="InterPro" id="IPR018300">
    <property type="entry name" value="Aminotrans_IV_CS"/>
</dbReference>
<dbReference type="GO" id="GO:0046656">
    <property type="term" value="P:folic acid biosynthetic process"/>
    <property type="evidence" value="ECO:0007669"/>
    <property type="project" value="UniProtKB-KW"/>
</dbReference>
<keyword evidence="3 12" id="KW-0663">Pyridoxal phosphate</keyword>